<dbReference type="Proteomes" id="UP001172083">
    <property type="component" value="Unassembled WGS sequence"/>
</dbReference>
<comment type="caution">
    <text evidence="1">The sequence shown here is derived from an EMBL/GenBank/DDBJ whole genome shotgun (WGS) entry which is preliminary data.</text>
</comment>
<name>A0ABT8L6G3_9BACT</name>
<keyword evidence="2" id="KW-1185">Reference proteome</keyword>
<feature type="non-terminal residue" evidence="1">
    <location>
        <position position="101"/>
    </location>
</feature>
<sequence length="101" mass="11038">MNVSSHLNNKTYRERKQISMLLLCAVLMCLPFFKAGAQCNASDLYVSGSGGCGNNKTLSVFDISASASSFRWYRRSATGSWQYLGESPSNNGSGSYQVYVT</sequence>
<organism evidence="1 2">
    <name type="scientific">Agaribacillus aureus</name>
    <dbReference type="NCBI Taxonomy" id="3051825"/>
    <lineage>
        <taxon>Bacteria</taxon>
        <taxon>Pseudomonadati</taxon>
        <taxon>Bacteroidota</taxon>
        <taxon>Cytophagia</taxon>
        <taxon>Cytophagales</taxon>
        <taxon>Splendidivirgaceae</taxon>
        <taxon>Agaribacillus</taxon>
    </lineage>
</organism>
<proteinExistence type="predicted"/>
<dbReference type="EMBL" id="JAUJEB010000002">
    <property type="protein sequence ID" value="MDN5213339.1"/>
    <property type="molecule type" value="Genomic_DNA"/>
</dbReference>
<gene>
    <name evidence="1" type="ORF">QQ020_14815</name>
</gene>
<accession>A0ABT8L6G3</accession>
<evidence type="ECO:0000313" key="1">
    <source>
        <dbReference type="EMBL" id="MDN5213339.1"/>
    </source>
</evidence>
<dbReference type="RefSeq" id="WP_346758678.1">
    <property type="nucleotide sequence ID" value="NZ_JAUJEB010000002.1"/>
</dbReference>
<protein>
    <recommendedName>
        <fullName evidence="3">Secreted protein</fullName>
    </recommendedName>
</protein>
<reference evidence="1" key="1">
    <citation type="submission" date="2023-06" db="EMBL/GenBank/DDBJ databases">
        <title>Genomic of Agaribacillus aureum.</title>
        <authorList>
            <person name="Wang G."/>
        </authorList>
    </citation>
    <scope>NUCLEOTIDE SEQUENCE</scope>
    <source>
        <strain evidence="1">BMA12</strain>
    </source>
</reference>
<evidence type="ECO:0008006" key="3">
    <source>
        <dbReference type="Google" id="ProtNLM"/>
    </source>
</evidence>
<evidence type="ECO:0000313" key="2">
    <source>
        <dbReference type="Proteomes" id="UP001172083"/>
    </source>
</evidence>